<protein>
    <recommendedName>
        <fullName evidence="3">Cyclase</fullName>
    </recommendedName>
</protein>
<reference evidence="1 2" key="1">
    <citation type="journal article" date="2016" name="Nat. Commun.">
        <title>Thousands of microbial genomes shed light on interconnected biogeochemical processes in an aquifer system.</title>
        <authorList>
            <person name="Anantharaman K."/>
            <person name="Brown C.T."/>
            <person name="Hug L.A."/>
            <person name="Sharon I."/>
            <person name="Castelle C.J."/>
            <person name="Probst A.J."/>
            <person name="Thomas B.C."/>
            <person name="Singh A."/>
            <person name="Wilkins M.J."/>
            <person name="Karaoz U."/>
            <person name="Brodie E.L."/>
            <person name="Williams K.H."/>
            <person name="Hubbard S.S."/>
            <person name="Banfield J.F."/>
        </authorList>
    </citation>
    <scope>NUCLEOTIDE SEQUENCE [LARGE SCALE GENOMIC DNA]</scope>
</reference>
<dbReference type="PANTHER" id="PTHR34861">
    <property type="match status" value="1"/>
</dbReference>
<organism evidence="1 2">
    <name type="scientific">Candidatus Harrisonbacteria bacterium RIFCSPHIGHO2_02_FULL_42_16</name>
    <dbReference type="NCBI Taxonomy" id="1798404"/>
    <lineage>
        <taxon>Bacteria</taxon>
        <taxon>Candidatus Harrisoniibacteriota</taxon>
    </lineage>
</organism>
<dbReference type="AlphaFoldDB" id="A0A1G1ZHY0"/>
<dbReference type="EMBL" id="MHJG01000021">
    <property type="protein sequence ID" value="OGY63560.1"/>
    <property type="molecule type" value="Genomic_DNA"/>
</dbReference>
<dbReference type="Proteomes" id="UP000177960">
    <property type="component" value="Unassembled WGS sequence"/>
</dbReference>
<proteinExistence type="predicted"/>
<evidence type="ECO:0008006" key="3">
    <source>
        <dbReference type="Google" id="ProtNLM"/>
    </source>
</evidence>
<dbReference type="SUPFAM" id="SSF102198">
    <property type="entry name" value="Putative cyclase"/>
    <property type="match status" value="1"/>
</dbReference>
<accession>A0A1G1ZHY0</accession>
<comment type="caution">
    <text evidence="1">The sequence shown here is derived from an EMBL/GenBank/DDBJ whole genome shotgun (WGS) entry which is preliminary data.</text>
</comment>
<dbReference type="Gene3D" id="3.50.30.50">
    <property type="entry name" value="Putative cyclase"/>
    <property type="match status" value="1"/>
</dbReference>
<sequence>MSSTKDNLSEKEVLSYLDSLSNWGRWGKEDELGTVNFINPEKVKKSLSLVKDGVSVSCSRQISSSIRPDMKTQAIRYMVDSGEGGRKALEFIGMVFHGNSITHIDSPAHYFWKGKMYNNRPADLVSSREGAQANDVEVLRNGIATRGVLLDVAAAKNKKWLDAGEEIAVSDLEAAEKLAGIKVQSGDVLLVRTGNYQRLLETKEVLEISKEPGLSVAVTPWLHKREISVVGSDTANSNNSNQYQNISNPFHVISLVSMGLWILDNANLEELAKVCEEKKQWEFLITINPLRLKNVTGSPGNPVAIF</sequence>
<dbReference type="GO" id="GO:0004061">
    <property type="term" value="F:arylformamidase activity"/>
    <property type="evidence" value="ECO:0007669"/>
    <property type="project" value="InterPro"/>
</dbReference>
<gene>
    <name evidence="1" type="ORF">A3B92_01765</name>
</gene>
<dbReference type="GO" id="GO:0019441">
    <property type="term" value="P:L-tryptophan catabolic process to kynurenine"/>
    <property type="evidence" value="ECO:0007669"/>
    <property type="project" value="InterPro"/>
</dbReference>
<dbReference type="STRING" id="1798404.A3B92_01765"/>
<name>A0A1G1ZHY0_9BACT</name>
<dbReference type="InterPro" id="IPR037175">
    <property type="entry name" value="KFase_sf"/>
</dbReference>
<evidence type="ECO:0000313" key="2">
    <source>
        <dbReference type="Proteomes" id="UP000177960"/>
    </source>
</evidence>
<evidence type="ECO:0000313" key="1">
    <source>
        <dbReference type="EMBL" id="OGY63560.1"/>
    </source>
</evidence>
<dbReference type="InterPro" id="IPR007325">
    <property type="entry name" value="KFase/CYL"/>
</dbReference>
<dbReference type="Pfam" id="PF04199">
    <property type="entry name" value="Cyclase"/>
    <property type="match status" value="1"/>
</dbReference>
<dbReference type="PANTHER" id="PTHR34861:SF10">
    <property type="entry name" value="CYCLASE"/>
    <property type="match status" value="1"/>
</dbReference>